<dbReference type="InterPro" id="IPR036388">
    <property type="entry name" value="WH-like_DNA-bd_sf"/>
</dbReference>
<accession>A0A1M7XX02</accession>
<feature type="domain" description="Response regulatory" evidence="8">
    <location>
        <begin position="4"/>
        <end position="120"/>
    </location>
</feature>
<keyword evidence="4 7" id="KW-0238">DNA-binding</keyword>
<dbReference type="SMART" id="SM00862">
    <property type="entry name" value="Trans_reg_C"/>
    <property type="match status" value="1"/>
</dbReference>
<dbReference type="Proteomes" id="UP000184603">
    <property type="component" value="Unassembled WGS sequence"/>
</dbReference>
<dbReference type="PROSITE" id="PS50110">
    <property type="entry name" value="RESPONSE_REGULATORY"/>
    <property type="match status" value="1"/>
</dbReference>
<evidence type="ECO:0000256" key="1">
    <source>
        <dbReference type="ARBA" id="ARBA00022553"/>
    </source>
</evidence>
<keyword evidence="1 6" id="KW-0597">Phosphoprotein</keyword>
<dbReference type="GO" id="GO:0000156">
    <property type="term" value="F:phosphorelay response regulator activity"/>
    <property type="evidence" value="ECO:0007669"/>
    <property type="project" value="TreeGrafter"/>
</dbReference>
<dbReference type="PANTHER" id="PTHR48111">
    <property type="entry name" value="REGULATOR OF RPOS"/>
    <property type="match status" value="1"/>
</dbReference>
<dbReference type="STRING" id="1121416.SAMN02745220_00336"/>
<dbReference type="PROSITE" id="PS51755">
    <property type="entry name" value="OMPR_PHOB"/>
    <property type="match status" value="1"/>
</dbReference>
<evidence type="ECO:0000256" key="3">
    <source>
        <dbReference type="ARBA" id="ARBA00023015"/>
    </source>
</evidence>
<keyword evidence="5" id="KW-0804">Transcription</keyword>
<evidence type="ECO:0000256" key="6">
    <source>
        <dbReference type="PROSITE-ProRule" id="PRU00169"/>
    </source>
</evidence>
<organism evidence="10 11">
    <name type="scientific">Desulfopila aestuarii DSM 18488</name>
    <dbReference type="NCBI Taxonomy" id="1121416"/>
    <lineage>
        <taxon>Bacteria</taxon>
        <taxon>Pseudomonadati</taxon>
        <taxon>Thermodesulfobacteriota</taxon>
        <taxon>Desulfobulbia</taxon>
        <taxon>Desulfobulbales</taxon>
        <taxon>Desulfocapsaceae</taxon>
        <taxon>Desulfopila</taxon>
    </lineage>
</organism>
<keyword evidence="11" id="KW-1185">Reference proteome</keyword>
<dbReference type="CDD" id="cd00383">
    <property type="entry name" value="trans_reg_C"/>
    <property type="match status" value="1"/>
</dbReference>
<dbReference type="SUPFAM" id="SSF46894">
    <property type="entry name" value="C-terminal effector domain of the bipartite response regulators"/>
    <property type="match status" value="1"/>
</dbReference>
<evidence type="ECO:0000256" key="5">
    <source>
        <dbReference type="ARBA" id="ARBA00023163"/>
    </source>
</evidence>
<gene>
    <name evidence="10" type="ORF">SAMN02745220_00336</name>
</gene>
<dbReference type="EMBL" id="FRFE01000001">
    <property type="protein sequence ID" value="SHO43211.1"/>
    <property type="molecule type" value="Genomic_DNA"/>
</dbReference>
<dbReference type="SMART" id="SM00448">
    <property type="entry name" value="REC"/>
    <property type="match status" value="1"/>
</dbReference>
<dbReference type="Gene3D" id="3.40.50.2300">
    <property type="match status" value="1"/>
</dbReference>
<feature type="modified residue" description="4-aspartylphosphate" evidence="6">
    <location>
        <position position="53"/>
    </location>
</feature>
<dbReference type="CDD" id="cd17574">
    <property type="entry name" value="REC_OmpR"/>
    <property type="match status" value="1"/>
</dbReference>
<name>A0A1M7XX02_9BACT</name>
<dbReference type="InterPro" id="IPR001867">
    <property type="entry name" value="OmpR/PhoB-type_DNA-bd"/>
</dbReference>
<evidence type="ECO:0000256" key="2">
    <source>
        <dbReference type="ARBA" id="ARBA00023012"/>
    </source>
</evidence>
<evidence type="ECO:0000313" key="10">
    <source>
        <dbReference type="EMBL" id="SHO43211.1"/>
    </source>
</evidence>
<dbReference type="InterPro" id="IPR016032">
    <property type="entry name" value="Sig_transdc_resp-reg_C-effctor"/>
</dbReference>
<dbReference type="InterPro" id="IPR001789">
    <property type="entry name" value="Sig_transdc_resp-reg_receiver"/>
</dbReference>
<feature type="DNA-binding region" description="OmpR/PhoB-type" evidence="7">
    <location>
        <begin position="135"/>
        <end position="231"/>
    </location>
</feature>
<evidence type="ECO:0000313" key="11">
    <source>
        <dbReference type="Proteomes" id="UP000184603"/>
    </source>
</evidence>
<dbReference type="InterPro" id="IPR011006">
    <property type="entry name" value="CheY-like_superfamily"/>
</dbReference>
<evidence type="ECO:0000259" key="8">
    <source>
        <dbReference type="PROSITE" id="PS50110"/>
    </source>
</evidence>
<reference evidence="10 11" key="1">
    <citation type="submission" date="2016-12" db="EMBL/GenBank/DDBJ databases">
        <authorList>
            <person name="Song W.-J."/>
            <person name="Kurnit D.M."/>
        </authorList>
    </citation>
    <scope>NUCLEOTIDE SEQUENCE [LARGE SCALE GENOMIC DNA]</scope>
    <source>
        <strain evidence="10 11">DSM 18488</strain>
    </source>
</reference>
<dbReference type="OrthoDB" id="5348699at2"/>
<evidence type="ECO:0000256" key="7">
    <source>
        <dbReference type="PROSITE-ProRule" id="PRU01091"/>
    </source>
</evidence>
<dbReference type="GO" id="GO:0005829">
    <property type="term" value="C:cytosol"/>
    <property type="evidence" value="ECO:0007669"/>
    <property type="project" value="TreeGrafter"/>
</dbReference>
<protein>
    <submittedName>
        <fullName evidence="10">Two-component system, OmpR family, response regulator</fullName>
    </submittedName>
</protein>
<keyword evidence="2" id="KW-0902">Two-component regulatory system</keyword>
<dbReference type="InterPro" id="IPR039420">
    <property type="entry name" value="WalR-like"/>
</dbReference>
<dbReference type="RefSeq" id="WP_073611680.1">
    <property type="nucleotide sequence ID" value="NZ_FRFE01000001.1"/>
</dbReference>
<feature type="domain" description="OmpR/PhoB-type" evidence="9">
    <location>
        <begin position="135"/>
        <end position="231"/>
    </location>
</feature>
<evidence type="ECO:0000256" key="4">
    <source>
        <dbReference type="ARBA" id="ARBA00023125"/>
    </source>
</evidence>
<dbReference type="Gene3D" id="1.10.10.10">
    <property type="entry name" value="Winged helix-like DNA-binding domain superfamily/Winged helix DNA-binding domain"/>
    <property type="match status" value="1"/>
</dbReference>
<sequence length="231" mass="26683">MAYTIALVEDDEMLRANYTQALQREGYLVDSYRSRPEAEAAFARKLPDMAILDVMLLDEKEGGFELCRQLRQLSPTIPIIFLTARDSDLDRVSGLRLGAWDYLTKNTTTLDFLPVRISSLFKMVESLKGKTDIQETVIESGSLRIVEERKQIYWQEQLLNLTLTEYWLLLALARRPGHVKSHEQLMEAANVVVTNNAITAHIRRIRDKIQEIDPDFNAIRTEYGMGYRWQA</sequence>
<dbReference type="Pfam" id="PF00072">
    <property type="entry name" value="Response_reg"/>
    <property type="match status" value="1"/>
</dbReference>
<dbReference type="GO" id="GO:0032993">
    <property type="term" value="C:protein-DNA complex"/>
    <property type="evidence" value="ECO:0007669"/>
    <property type="project" value="TreeGrafter"/>
</dbReference>
<dbReference type="GO" id="GO:0006355">
    <property type="term" value="P:regulation of DNA-templated transcription"/>
    <property type="evidence" value="ECO:0007669"/>
    <property type="project" value="InterPro"/>
</dbReference>
<dbReference type="Pfam" id="PF00486">
    <property type="entry name" value="Trans_reg_C"/>
    <property type="match status" value="1"/>
</dbReference>
<dbReference type="AlphaFoldDB" id="A0A1M7XX02"/>
<dbReference type="PANTHER" id="PTHR48111:SF21">
    <property type="entry name" value="DNA-BINDING DUAL MASTER TRANSCRIPTIONAL REGULATOR RPAA"/>
    <property type="match status" value="1"/>
</dbReference>
<keyword evidence="3" id="KW-0805">Transcription regulation</keyword>
<dbReference type="GO" id="GO:0000976">
    <property type="term" value="F:transcription cis-regulatory region binding"/>
    <property type="evidence" value="ECO:0007669"/>
    <property type="project" value="TreeGrafter"/>
</dbReference>
<proteinExistence type="predicted"/>
<evidence type="ECO:0000259" key="9">
    <source>
        <dbReference type="PROSITE" id="PS51755"/>
    </source>
</evidence>
<dbReference type="SUPFAM" id="SSF52172">
    <property type="entry name" value="CheY-like"/>
    <property type="match status" value="1"/>
</dbReference>